<accession>A0ABU3B9N3</accession>
<comment type="caution">
    <text evidence="2">The sequence shown here is derived from an EMBL/GenBank/DDBJ whole genome shotgun (WGS) entry which is preliminary data.</text>
</comment>
<dbReference type="Pfam" id="PF05016">
    <property type="entry name" value="ParE_toxin"/>
    <property type="match status" value="1"/>
</dbReference>
<dbReference type="InterPro" id="IPR035093">
    <property type="entry name" value="RelE/ParE_toxin_dom_sf"/>
</dbReference>
<keyword evidence="1" id="KW-1277">Toxin-antitoxin system</keyword>
<reference evidence="2 3" key="1">
    <citation type="submission" date="2023-09" db="EMBL/GenBank/DDBJ databases">
        <authorList>
            <person name="Rey-Velasco X."/>
        </authorList>
    </citation>
    <scope>NUCLEOTIDE SEQUENCE [LARGE SCALE GENOMIC DNA]</scope>
    <source>
        <strain evidence="2 3">P385</strain>
    </source>
</reference>
<proteinExistence type="predicted"/>
<dbReference type="Gene3D" id="3.30.2310.20">
    <property type="entry name" value="RelE-like"/>
    <property type="match status" value="1"/>
</dbReference>
<evidence type="ECO:0000313" key="2">
    <source>
        <dbReference type="EMBL" id="MDT0619195.1"/>
    </source>
</evidence>
<evidence type="ECO:0000313" key="3">
    <source>
        <dbReference type="Proteomes" id="UP001259982"/>
    </source>
</evidence>
<name>A0ABU3B9N3_9GAMM</name>
<evidence type="ECO:0000256" key="1">
    <source>
        <dbReference type="ARBA" id="ARBA00022649"/>
    </source>
</evidence>
<dbReference type="Proteomes" id="UP001259982">
    <property type="component" value="Unassembled WGS sequence"/>
</dbReference>
<dbReference type="InterPro" id="IPR007712">
    <property type="entry name" value="RelE/ParE_toxin"/>
</dbReference>
<gene>
    <name evidence="2" type="ORF">RM531_11985</name>
</gene>
<organism evidence="2 3">
    <name type="scientific">Spectribacter acetivorans</name>
    <dbReference type="NCBI Taxonomy" id="3075603"/>
    <lineage>
        <taxon>Bacteria</taxon>
        <taxon>Pseudomonadati</taxon>
        <taxon>Pseudomonadota</taxon>
        <taxon>Gammaproteobacteria</taxon>
        <taxon>Salinisphaerales</taxon>
        <taxon>Salinisphaeraceae</taxon>
        <taxon>Spectribacter</taxon>
    </lineage>
</organism>
<protein>
    <submittedName>
        <fullName evidence="2">Type II toxin-antitoxin system RelE/ParE family toxin</fullName>
    </submittedName>
</protein>
<keyword evidence="3" id="KW-1185">Reference proteome</keyword>
<dbReference type="RefSeq" id="WP_311659551.1">
    <property type="nucleotide sequence ID" value="NZ_JAVRHY010000011.1"/>
</dbReference>
<dbReference type="EMBL" id="JAVRHY010000011">
    <property type="protein sequence ID" value="MDT0619195.1"/>
    <property type="molecule type" value="Genomic_DNA"/>
</dbReference>
<sequence>MKPVRLLRSARADLRAQNAYYRGLDSTLGRRFLLAVDRSLAAIPENPQAMAIIDLNVRRWPVTGFPHGILYRENEQEIIVLGIFHPQLDPKRWRQRLRE</sequence>